<name>A0A2U9T9J1_9GAMM</name>
<dbReference type="KEGG" id="lmb:C9I47_0465"/>
<keyword evidence="3" id="KW-1185">Reference proteome</keyword>
<gene>
    <name evidence="1" type="ORF">C9I47_0465</name>
    <name evidence="2" type="ORF">FKV24_002360</name>
</gene>
<dbReference type="EMBL" id="CP029843">
    <property type="protein sequence ID" value="AWV06189.1"/>
    <property type="molecule type" value="Genomic_DNA"/>
</dbReference>
<dbReference type="Proteomes" id="UP000320431">
    <property type="component" value="Unassembled WGS sequence"/>
</dbReference>
<reference evidence="2 4" key="2">
    <citation type="submission" date="2019-10" db="EMBL/GenBank/DDBJ databases">
        <title>Lysobacter alkalisoli sp. nov., isolated from saline-alkaline soil.</title>
        <authorList>
            <person name="Sun J.-Q."/>
        </authorList>
    </citation>
    <scope>NUCLEOTIDE SEQUENCE [LARGE SCALE GENOMIC DNA]</scope>
    <source>
        <strain evidence="2 4">KCTC 42381</strain>
    </source>
</reference>
<reference evidence="1 3" key="1">
    <citation type="submission" date="2018-05" db="EMBL/GenBank/DDBJ databases">
        <title>The complete genome of Lysobacter maris HZ9B, a marine bacterium antagonistic against terrestrial plant pathogens.</title>
        <authorList>
            <person name="Zhang X.-Q."/>
        </authorList>
    </citation>
    <scope>NUCLEOTIDE SEQUENCE [LARGE SCALE GENOMIC DNA]</scope>
    <source>
        <strain evidence="1 3">HZ9B</strain>
    </source>
</reference>
<dbReference type="GO" id="GO:0003677">
    <property type="term" value="F:DNA binding"/>
    <property type="evidence" value="ECO:0007669"/>
    <property type="project" value="UniProtKB-KW"/>
</dbReference>
<protein>
    <submittedName>
        <fullName evidence="1 2">DNA-binding protein</fullName>
    </submittedName>
</protein>
<evidence type="ECO:0000313" key="3">
    <source>
        <dbReference type="Proteomes" id="UP000249447"/>
    </source>
</evidence>
<dbReference type="EMBL" id="VICD02000025">
    <property type="protein sequence ID" value="KAB8198394.1"/>
    <property type="molecule type" value="Genomic_DNA"/>
</dbReference>
<evidence type="ECO:0000313" key="2">
    <source>
        <dbReference type="EMBL" id="KAB8198394.1"/>
    </source>
</evidence>
<organism evidence="1 3">
    <name type="scientific">Marilutibacter maris</name>
    <dbReference type="NCBI Taxonomy" id="1605891"/>
    <lineage>
        <taxon>Bacteria</taxon>
        <taxon>Pseudomonadati</taxon>
        <taxon>Pseudomonadota</taxon>
        <taxon>Gammaproteobacteria</taxon>
        <taxon>Lysobacterales</taxon>
        <taxon>Lysobacteraceae</taxon>
        <taxon>Marilutibacter</taxon>
    </lineage>
</organism>
<evidence type="ECO:0000313" key="1">
    <source>
        <dbReference type="EMBL" id="AWV06189.1"/>
    </source>
</evidence>
<sequence length="119" mass="13483">MQQDITELFREPGQTYLSPARFATTLELDLSVLANALGVHRNTMRLHPESPRTQERMRDYNRVFLALLGLKPNVRDAAFHMKNTPIRVLGQRTLFDAVKDGDTDKALRYLQSISGGQNG</sequence>
<keyword evidence="1" id="KW-0238">DNA-binding</keyword>
<dbReference type="Proteomes" id="UP000249447">
    <property type="component" value="Chromosome"/>
</dbReference>
<dbReference type="AlphaFoldDB" id="A0A2U9T9J1"/>
<evidence type="ECO:0000313" key="4">
    <source>
        <dbReference type="Proteomes" id="UP000320431"/>
    </source>
</evidence>
<accession>A0A2U9T9J1</accession>
<dbReference type="OrthoDB" id="6028199at2"/>
<dbReference type="RefSeq" id="WP_111265363.1">
    <property type="nucleotide sequence ID" value="NZ_CP029843.1"/>
</dbReference>
<proteinExistence type="predicted"/>